<evidence type="ECO:0000313" key="4">
    <source>
        <dbReference type="Proteomes" id="UP001108240"/>
    </source>
</evidence>
<sequence>MAYVSEQHLAALDDLDTDKLKRFKWRLKNHYCLSSAALEKADAPDTVDLMMKRFGPEEAVKISVEILRKMNQNHVAEQLEDKHKQTGNRLMSQVGADPRCCESRPFPTSTSRRSQDHPKDQTHKINLLGRYKVTPKSLRAQVRNNGKDVAR</sequence>
<accession>A0A8C1H0F4</accession>
<reference evidence="3" key="1">
    <citation type="submission" date="2025-08" db="UniProtKB">
        <authorList>
            <consortium name="Ensembl"/>
        </authorList>
    </citation>
    <scope>IDENTIFICATION</scope>
</reference>
<dbReference type="Pfam" id="PF02758">
    <property type="entry name" value="PYRIN"/>
    <property type="match status" value="1"/>
</dbReference>
<dbReference type="CDD" id="cd08321">
    <property type="entry name" value="Pyrin_ASC-like"/>
    <property type="match status" value="1"/>
</dbReference>
<feature type="compositionally biased region" description="Basic and acidic residues" evidence="1">
    <location>
        <begin position="113"/>
        <end position="123"/>
    </location>
</feature>
<reference evidence="3" key="2">
    <citation type="submission" date="2025-09" db="UniProtKB">
        <authorList>
            <consortium name="Ensembl"/>
        </authorList>
    </citation>
    <scope>IDENTIFICATION</scope>
</reference>
<dbReference type="GeneTree" id="ENSGT01030000235024"/>
<dbReference type="Ensembl" id="ENSCCRT00000017240.2">
    <property type="protein sequence ID" value="ENSCCRP00000015798.1"/>
    <property type="gene ID" value="ENSCCRG00000008914.2"/>
</dbReference>
<name>A0A8C1H0F4_CYPCA</name>
<dbReference type="SMART" id="SM01289">
    <property type="entry name" value="PYRIN"/>
    <property type="match status" value="1"/>
</dbReference>
<feature type="compositionally biased region" description="Low complexity" evidence="1">
    <location>
        <begin position="103"/>
        <end position="112"/>
    </location>
</feature>
<dbReference type="SUPFAM" id="SSF47986">
    <property type="entry name" value="DEATH domain"/>
    <property type="match status" value="1"/>
</dbReference>
<organism evidence="3 4">
    <name type="scientific">Cyprinus carpio carpio</name>
    <dbReference type="NCBI Taxonomy" id="630221"/>
    <lineage>
        <taxon>Eukaryota</taxon>
        <taxon>Metazoa</taxon>
        <taxon>Chordata</taxon>
        <taxon>Craniata</taxon>
        <taxon>Vertebrata</taxon>
        <taxon>Euteleostomi</taxon>
        <taxon>Actinopterygii</taxon>
        <taxon>Neopterygii</taxon>
        <taxon>Teleostei</taxon>
        <taxon>Ostariophysi</taxon>
        <taxon>Cypriniformes</taxon>
        <taxon>Cyprinidae</taxon>
        <taxon>Cyprininae</taxon>
        <taxon>Cyprinus</taxon>
    </lineage>
</organism>
<dbReference type="Proteomes" id="UP001108240">
    <property type="component" value="Unplaced"/>
</dbReference>
<evidence type="ECO:0000313" key="3">
    <source>
        <dbReference type="Ensembl" id="ENSCCRP00000015798.1"/>
    </source>
</evidence>
<dbReference type="InterPro" id="IPR004020">
    <property type="entry name" value="DAPIN"/>
</dbReference>
<proteinExistence type="predicted"/>
<dbReference type="InterPro" id="IPR011029">
    <property type="entry name" value="DEATH-like_dom_sf"/>
</dbReference>
<dbReference type="AlphaFoldDB" id="A0A8C1H0F4"/>
<feature type="region of interest" description="Disordered" evidence="1">
    <location>
        <begin position="79"/>
        <end position="138"/>
    </location>
</feature>
<dbReference type="Gene3D" id="1.10.533.10">
    <property type="entry name" value="Death Domain, Fas"/>
    <property type="match status" value="1"/>
</dbReference>
<evidence type="ECO:0000256" key="1">
    <source>
        <dbReference type="SAM" id="MobiDB-lite"/>
    </source>
</evidence>
<protein>
    <recommendedName>
        <fullName evidence="2">Pyrin domain-containing protein</fullName>
    </recommendedName>
</protein>
<evidence type="ECO:0000259" key="2">
    <source>
        <dbReference type="PROSITE" id="PS50824"/>
    </source>
</evidence>
<keyword evidence="4" id="KW-1185">Reference proteome</keyword>
<feature type="domain" description="Pyrin" evidence="2">
    <location>
        <begin position="1"/>
        <end position="85"/>
    </location>
</feature>
<dbReference type="PROSITE" id="PS50824">
    <property type="entry name" value="DAPIN"/>
    <property type="match status" value="1"/>
</dbReference>